<evidence type="ECO:0000256" key="2">
    <source>
        <dbReference type="SAM" id="Phobius"/>
    </source>
</evidence>
<dbReference type="RefSeq" id="WP_131613926.1">
    <property type="nucleotide sequence ID" value="NZ_PSZP01000055.1"/>
</dbReference>
<dbReference type="Proteomes" id="UP000291072">
    <property type="component" value="Unassembled WGS sequence"/>
</dbReference>
<dbReference type="OrthoDB" id="9926127at2"/>
<name>A0A4R0XRS3_9MOLU</name>
<accession>A0A4R0XRS3</accession>
<feature type="coiled-coil region" evidence="1">
    <location>
        <begin position="127"/>
        <end position="161"/>
    </location>
</feature>
<keyword evidence="2" id="KW-0812">Transmembrane</keyword>
<organism evidence="3 4">
    <name type="scientific">Mycoplasma todarodis</name>
    <dbReference type="NCBI Taxonomy" id="1937191"/>
    <lineage>
        <taxon>Bacteria</taxon>
        <taxon>Bacillati</taxon>
        <taxon>Mycoplasmatota</taxon>
        <taxon>Mollicutes</taxon>
        <taxon>Mycoplasmataceae</taxon>
        <taxon>Mycoplasma</taxon>
    </lineage>
</organism>
<sequence>MSDTKTIKKPVARVNFTVSKKGPKEWTVKKDGVDRYYHHTSKGEAFADAESKIKAVEGRSGRIKIHEDGKYTSNWFVEANKVTKLASGNQDVEILTLIKEQKAKIDALQQQKASKPAKNDGDALKIAKEAKAKALETEEENKKLKEENVVLTKEVETLKTQVVKISKNSPKSKGRSTFESVLLGFILLLTITIFVFLMLALFGQVDLGKH</sequence>
<comment type="caution">
    <text evidence="3">The sequence shown here is derived from an EMBL/GenBank/DDBJ whole genome shotgun (WGS) entry which is preliminary data.</text>
</comment>
<dbReference type="EMBL" id="PSZP01000055">
    <property type="protein sequence ID" value="TCG10367.1"/>
    <property type="molecule type" value="Genomic_DNA"/>
</dbReference>
<keyword evidence="4" id="KW-1185">Reference proteome</keyword>
<protein>
    <submittedName>
        <fullName evidence="3">Uncharacterized protein</fullName>
    </submittedName>
</protein>
<keyword evidence="2" id="KW-1133">Transmembrane helix</keyword>
<evidence type="ECO:0000256" key="1">
    <source>
        <dbReference type="SAM" id="Coils"/>
    </source>
</evidence>
<evidence type="ECO:0000313" key="4">
    <source>
        <dbReference type="Proteomes" id="UP000291072"/>
    </source>
</evidence>
<keyword evidence="2" id="KW-0472">Membrane</keyword>
<reference evidence="3 4" key="1">
    <citation type="submission" date="2018-02" db="EMBL/GenBank/DDBJ databases">
        <title>Mycoplasma marinum and Mycoplasma todarodis sp. nov., moderately halophilic and psychrotolerant mycoplasmas isolated from cephalopods.</title>
        <authorList>
            <person name="Viver T."/>
        </authorList>
    </citation>
    <scope>NUCLEOTIDE SEQUENCE [LARGE SCALE GENOMIC DNA]</scope>
    <source>
        <strain evidence="3 4">5H</strain>
    </source>
</reference>
<evidence type="ECO:0000313" key="3">
    <source>
        <dbReference type="EMBL" id="TCG10367.1"/>
    </source>
</evidence>
<feature type="transmembrane region" description="Helical" evidence="2">
    <location>
        <begin position="181"/>
        <end position="202"/>
    </location>
</feature>
<keyword evidence="1" id="KW-0175">Coiled coil</keyword>
<proteinExistence type="predicted"/>
<dbReference type="AlphaFoldDB" id="A0A4R0XRS3"/>
<gene>
    <name evidence="3" type="ORF">C4B25_04510</name>
</gene>